<sequence length="80" mass="9425">MDTRITNVPNAQFDALLFVQLIGTRGIQLEYFSAHLEKFGEPCDYESLFDYDGYKKQILSYEIYNMLLQDLFKSTLDQQE</sequence>
<reference evidence="1" key="2">
    <citation type="submission" date="2023-06" db="EMBL/GenBank/DDBJ databases">
        <authorList>
            <person name="Ma L."/>
            <person name="Liu K.-W."/>
            <person name="Li Z."/>
            <person name="Hsiao Y.-Y."/>
            <person name="Qi Y."/>
            <person name="Fu T."/>
            <person name="Tang G."/>
            <person name="Zhang D."/>
            <person name="Sun W.-H."/>
            <person name="Liu D.-K."/>
            <person name="Li Y."/>
            <person name="Chen G.-Z."/>
            <person name="Liu X.-D."/>
            <person name="Liao X.-Y."/>
            <person name="Jiang Y.-T."/>
            <person name="Yu X."/>
            <person name="Hao Y."/>
            <person name="Huang J."/>
            <person name="Zhao X.-W."/>
            <person name="Ke S."/>
            <person name="Chen Y.-Y."/>
            <person name="Wu W.-L."/>
            <person name="Hsu J.-L."/>
            <person name="Lin Y.-F."/>
            <person name="Huang M.-D."/>
            <person name="Li C.-Y."/>
            <person name="Huang L."/>
            <person name="Wang Z.-W."/>
            <person name="Zhao X."/>
            <person name="Zhong W.-Y."/>
            <person name="Peng D.-H."/>
            <person name="Ahmad S."/>
            <person name="Lan S."/>
            <person name="Zhang J.-S."/>
            <person name="Tsai W.-C."/>
            <person name="Van De Peer Y."/>
            <person name="Liu Z.-J."/>
        </authorList>
    </citation>
    <scope>NUCLEOTIDE SEQUENCE</scope>
    <source>
        <strain evidence="1">CP</strain>
        <tissue evidence="1">Leaves</tissue>
    </source>
</reference>
<dbReference type="AlphaFoldDB" id="A0AAV9DM65"/>
<dbReference type="Proteomes" id="UP001180020">
    <property type="component" value="Unassembled WGS sequence"/>
</dbReference>
<accession>A0AAV9DM65</accession>
<evidence type="ECO:0000313" key="1">
    <source>
        <dbReference type="EMBL" id="KAK1301252.1"/>
    </source>
</evidence>
<evidence type="ECO:0000313" key="2">
    <source>
        <dbReference type="Proteomes" id="UP001180020"/>
    </source>
</evidence>
<keyword evidence="2" id="KW-1185">Reference proteome</keyword>
<gene>
    <name evidence="1" type="ORF">QJS10_CPB13g01166</name>
</gene>
<organism evidence="1 2">
    <name type="scientific">Acorus calamus</name>
    <name type="common">Sweet flag</name>
    <dbReference type="NCBI Taxonomy" id="4465"/>
    <lineage>
        <taxon>Eukaryota</taxon>
        <taxon>Viridiplantae</taxon>
        <taxon>Streptophyta</taxon>
        <taxon>Embryophyta</taxon>
        <taxon>Tracheophyta</taxon>
        <taxon>Spermatophyta</taxon>
        <taxon>Magnoliopsida</taxon>
        <taxon>Liliopsida</taxon>
        <taxon>Acoraceae</taxon>
        <taxon>Acorus</taxon>
    </lineage>
</organism>
<proteinExistence type="predicted"/>
<reference evidence="1" key="1">
    <citation type="journal article" date="2023" name="Nat. Commun.">
        <title>Diploid and tetraploid genomes of Acorus and the evolution of monocots.</title>
        <authorList>
            <person name="Ma L."/>
            <person name="Liu K.W."/>
            <person name="Li Z."/>
            <person name="Hsiao Y.Y."/>
            <person name="Qi Y."/>
            <person name="Fu T."/>
            <person name="Tang G.D."/>
            <person name="Zhang D."/>
            <person name="Sun W.H."/>
            <person name="Liu D.K."/>
            <person name="Li Y."/>
            <person name="Chen G.Z."/>
            <person name="Liu X.D."/>
            <person name="Liao X.Y."/>
            <person name="Jiang Y.T."/>
            <person name="Yu X."/>
            <person name="Hao Y."/>
            <person name="Huang J."/>
            <person name="Zhao X.W."/>
            <person name="Ke S."/>
            <person name="Chen Y.Y."/>
            <person name="Wu W.L."/>
            <person name="Hsu J.L."/>
            <person name="Lin Y.F."/>
            <person name="Huang M.D."/>
            <person name="Li C.Y."/>
            <person name="Huang L."/>
            <person name="Wang Z.W."/>
            <person name="Zhao X."/>
            <person name="Zhong W.Y."/>
            <person name="Peng D.H."/>
            <person name="Ahmad S."/>
            <person name="Lan S."/>
            <person name="Zhang J.S."/>
            <person name="Tsai W.C."/>
            <person name="Van de Peer Y."/>
            <person name="Liu Z.J."/>
        </authorList>
    </citation>
    <scope>NUCLEOTIDE SEQUENCE</scope>
    <source>
        <strain evidence="1">CP</strain>
    </source>
</reference>
<comment type="caution">
    <text evidence="1">The sequence shown here is derived from an EMBL/GenBank/DDBJ whole genome shotgun (WGS) entry which is preliminary data.</text>
</comment>
<name>A0AAV9DM65_ACOCL</name>
<protein>
    <submittedName>
        <fullName evidence="1">Uncharacterized protein</fullName>
    </submittedName>
</protein>
<dbReference type="EMBL" id="JAUJYO010000013">
    <property type="protein sequence ID" value="KAK1301252.1"/>
    <property type="molecule type" value="Genomic_DNA"/>
</dbReference>